<keyword evidence="4" id="KW-0479">Metal-binding</keyword>
<dbReference type="EMBL" id="CH476606">
    <property type="protein sequence ID" value="EAU30769.1"/>
    <property type="molecule type" value="Genomic_DNA"/>
</dbReference>
<accession>Q0CCE7</accession>
<organism evidence="5 6">
    <name type="scientific">Aspergillus terreus (strain NIH 2624 / FGSC A1156)</name>
    <dbReference type="NCBI Taxonomy" id="341663"/>
    <lineage>
        <taxon>Eukaryota</taxon>
        <taxon>Fungi</taxon>
        <taxon>Dikarya</taxon>
        <taxon>Ascomycota</taxon>
        <taxon>Pezizomycotina</taxon>
        <taxon>Eurotiomycetes</taxon>
        <taxon>Eurotiomycetidae</taxon>
        <taxon>Eurotiales</taxon>
        <taxon>Aspergillaceae</taxon>
        <taxon>Aspergillus</taxon>
        <taxon>Aspergillus subgen. Circumdati</taxon>
    </lineage>
</organism>
<dbReference type="Pfam" id="PF00067">
    <property type="entry name" value="p450"/>
    <property type="match status" value="1"/>
</dbReference>
<keyword evidence="2" id="KW-0560">Oxidoreductase</keyword>
<gene>
    <name evidence="5" type="ORF">ATEG_08637</name>
</gene>
<dbReference type="CDD" id="cd11069">
    <property type="entry name" value="CYP_FUM15-like"/>
    <property type="match status" value="1"/>
</dbReference>
<dbReference type="PANTHER" id="PTHR24305">
    <property type="entry name" value="CYTOCHROME P450"/>
    <property type="match status" value="1"/>
</dbReference>
<dbReference type="HOGENOM" id="CLU_001570_5_11_1"/>
<dbReference type="AlphaFoldDB" id="Q0CCE7"/>
<dbReference type="SUPFAM" id="SSF48264">
    <property type="entry name" value="Cytochrome P450"/>
    <property type="match status" value="1"/>
</dbReference>
<dbReference type="PANTHER" id="PTHR24305:SF166">
    <property type="entry name" value="CYTOCHROME P450 12A4, MITOCHONDRIAL-RELATED"/>
    <property type="match status" value="1"/>
</dbReference>
<evidence type="ECO:0000256" key="3">
    <source>
        <dbReference type="ARBA" id="ARBA00023033"/>
    </source>
</evidence>
<comment type="cofactor">
    <cofactor evidence="4">
        <name>heme</name>
        <dbReference type="ChEBI" id="CHEBI:30413"/>
    </cofactor>
</comment>
<dbReference type="InterPro" id="IPR050121">
    <property type="entry name" value="Cytochrome_P450_monoxygenase"/>
</dbReference>
<dbReference type="Proteomes" id="UP000007963">
    <property type="component" value="Unassembled WGS sequence"/>
</dbReference>
<evidence type="ECO:0000256" key="2">
    <source>
        <dbReference type="ARBA" id="ARBA00023002"/>
    </source>
</evidence>
<dbReference type="InterPro" id="IPR001128">
    <property type="entry name" value="Cyt_P450"/>
</dbReference>
<comment type="similarity">
    <text evidence="1">Belongs to the cytochrome P450 family.</text>
</comment>
<dbReference type="GO" id="GO:0004497">
    <property type="term" value="F:monooxygenase activity"/>
    <property type="evidence" value="ECO:0007669"/>
    <property type="project" value="UniProtKB-KW"/>
</dbReference>
<evidence type="ECO:0000313" key="6">
    <source>
        <dbReference type="Proteomes" id="UP000007963"/>
    </source>
</evidence>
<dbReference type="STRING" id="341663.Q0CCE7"/>
<sequence length="558" mass="61726">MVLQRERGLIIPNDFRLPSTCTLSYHPHYAWFFGVLPPGSVHGSTDSTLDPPAFSVYGSWARGAHIFSSSYAGGPSVGHDLGGNLISKHVYAIFDQPLGTQITNWVNSIPNNGLLHFYGLMGAEYLVVTDVESLSDVLSNRSYHFQKTSGLRRYAERFFGRGIVIQEGDEHKKNRKSFVQVFNQRQVDKLKPVLSAKAGQVVEHLLGLCSRQPGQDEKNYGGASNAAIKVVEFAKLVSFDVMGIIALGIDFNSMQHHNLELFEVFQTLFATDANKQRQFMWHNCAPPCLVSMFPSTIDRQMERAYRQLRATLGQLIPERLAALNGKDLSDQDILTQIAGSGSFSQEEIMPQIVTTLAAGYESTASSLSWTLYCLAVNPEIQCALRQEIAQAKLTKTSLDEESYETLPLLNGVCNEASRLYPTFAMTLRKAICDTYIKGRLVPAGTYIAIVPRAINRSRHLWGPDAEKFIPERWIDRSDPEKPKLNSTGGSSSPICMLSFLYGPRSCVGRSLALAEIRRVTARLVEAFHIQRAGTGVVEPTGFLSSGPPSDLNLLFSPV</sequence>
<dbReference type="InterPro" id="IPR002401">
    <property type="entry name" value="Cyt_P450_E_grp-I"/>
</dbReference>
<dbReference type="GO" id="GO:0016705">
    <property type="term" value="F:oxidoreductase activity, acting on paired donors, with incorporation or reduction of molecular oxygen"/>
    <property type="evidence" value="ECO:0007669"/>
    <property type="project" value="InterPro"/>
</dbReference>
<dbReference type="PRINTS" id="PR00463">
    <property type="entry name" value="EP450I"/>
</dbReference>
<proteinExistence type="inferred from homology"/>
<dbReference type="GO" id="GO:0005506">
    <property type="term" value="F:iron ion binding"/>
    <property type="evidence" value="ECO:0007669"/>
    <property type="project" value="InterPro"/>
</dbReference>
<dbReference type="VEuPathDB" id="FungiDB:ATEG_08637"/>
<feature type="binding site" description="axial binding residue" evidence="4">
    <location>
        <position position="506"/>
    </location>
    <ligand>
        <name>heme</name>
        <dbReference type="ChEBI" id="CHEBI:30413"/>
    </ligand>
    <ligandPart>
        <name>Fe</name>
        <dbReference type="ChEBI" id="CHEBI:18248"/>
    </ligandPart>
</feature>
<dbReference type="GO" id="GO:0020037">
    <property type="term" value="F:heme binding"/>
    <property type="evidence" value="ECO:0007669"/>
    <property type="project" value="InterPro"/>
</dbReference>
<dbReference type="OrthoDB" id="1470350at2759"/>
<dbReference type="OMA" id="RWIDRSD"/>
<name>Q0CCE7_ASPTN</name>
<dbReference type="Gene3D" id="1.10.630.10">
    <property type="entry name" value="Cytochrome P450"/>
    <property type="match status" value="1"/>
</dbReference>
<dbReference type="eggNOG" id="KOG0157">
    <property type="taxonomic scope" value="Eukaryota"/>
</dbReference>
<evidence type="ECO:0000256" key="1">
    <source>
        <dbReference type="ARBA" id="ARBA00010617"/>
    </source>
</evidence>
<keyword evidence="4" id="KW-0408">Iron</keyword>
<dbReference type="InterPro" id="IPR036396">
    <property type="entry name" value="Cyt_P450_sf"/>
</dbReference>
<evidence type="ECO:0008006" key="7">
    <source>
        <dbReference type="Google" id="ProtNLM"/>
    </source>
</evidence>
<protein>
    <recommendedName>
        <fullName evidence="7">Cytochrome P450</fullName>
    </recommendedName>
</protein>
<evidence type="ECO:0000313" key="5">
    <source>
        <dbReference type="EMBL" id="EAU30769.1"/>
    </source>
</evidence>
<dbReference type="RefSeq" id="XP_001217223.1">
    <property type="nucleotide sequence ID" value="XM_001217222.1"/>
</dbReference>
<reference evidence="6" key="1">
    <citation type="submission" date="2005-09" db="EMBL/GenBank/DDBJ databases">
        <title>Annotation of the Aspergillus terreus NIH2624 genome.</title>
        <authorList>
            <person name="Birren B.W."/>
            <person name="Lander E.S."/>
            <person name="Galagan J.E."/>
            <person name="Nusbaum C."/>
            <person name="Devon K."/>
            <person name="Henn M."/>
            <person name="Ma L.-J."/>
            <person name="Jaffe D.B."/>
            <person name="Butler J."/>
            <person name="Alvarez P."/>
            <person name="Gnerre S."/>
            <person name="Grabherr M."/>
            <person name="Kleber M."/>
            <person name="Mauceli E.W."/>
            <person name="Brockman W."/>
            <person name="Rounsley S."/>
            <person name="Young S.K."/>
            <person name="LaButti K."/>
            <person name="Pushparaj V."/>
            <person name="DeCaprio D."/>
            <person name="Crawford M."/>
            <person name="Koehrsen M."/>
            <person name="Engels R."/>
            <person name="Montgomery P."/>
            <person name="Pearson M."/>
            <person name="Howarth C."/>
            <person name="Larson L."/>
            <person name="Luoma S."/>
            <person name="White J."/>
            <person name="Alvarado L."/>
            <person name="Kodira C.D."/>
            <person name="Zeng Q."/>
            <person name="Oleary S."/>
            <person name="Yandava C."/>
            <person name="Denning D.W."/>
            <person name="Nierman W.C."/>
            <person name="Milne T."/>
            <person name="Madden K."/>
        </authorList>
    </citation>
    <scope>NUCLEOTIDE SEQUENCE [LARGE SCALE GENOMIC DNA]</scope>
    <source>
        <strain evidence="6">NIH 2624 / FGSC A1156</strain>
    </source>
</reference>
<dbReference type="GeneID" id="4323319"/>
<evidence type="ECO:0000256" key="4">
    <source>
        <dbReference type="PIRSR" id="PIRSR602401-1"/>
    </source>
</evidence>
<keyword evidence="4" id="KW-0349">Heme</keyword>
<keyword evidence="3" id="KW-0503">Monooxygenase</keyword>
<dbReference type="PRINTS" id="PR00385">
    <property type="entry name" value="P450"/>
</dbReference>